<name>A0A556AQ13_9BURK</name>
<proteinExistence type="predicted"/>
<dbReference type="EMBL" id="VLTJ01000022">
    <property type="protein sequence ID" value="TSH94987.1"/>
    <property type="molecule type" value="Genomic_DNA"/>
</dbReference>
<evidence type="ECO:0000313" key="2">
    <source>
        <dbReference type="Proteomes" id="UP000318405"/>
    </source>
</evidence>
<sequence length="95" mass="10431">MKTLPGVLLDRLLLAALPLPVSCGFMASSARLPHAAMRRVVRRGAFRMKQQWRCSVRSDAAGWRDVVTGVEVAGLYALGTVYFIPEGLAWQGFLV</sequence>
<reference evidence="1 2" key="1">
    <citation type="submission" date="2019-07" db="EMBL/GenBank/DDBJ databases">
        <title>Qingshengfaniella alkalisoli gen. nov., sp. nov., isolated from saline soil.</title>
        <authorList>
            <person name="Xu L."/>
            <person name="Huang X.-X."/>
            <person name="Sun J.-Q."/>
        </authorList>
    </citation>
    <scope>NUCLEOTIDE SEQUENCE [LARGE SCALE GENOMIC DNA]</scope>
    <source>
        <strain evidence="1 2">DSM 27279</strain>
    </source>
</reference>
<organism evidence="1 2">
    <name type="scientific">Verticiella sediminum</name>
    <dbReference type="NCBI Taxonomy" id="1247510"/>
    <lineage>
        <taxon>Bacteria</taxon>
        <taxon>Pseudomonadati</taxon>
        <taxon>Pseudomonadota</taxon>
        <taxon>Betaproteobacteria</taxon>
        <taxon>Burkholderiales</taxon>
        <taxon>Alcaligenaceae</taxon>
        <taxon>Verticiella</taxon>
    </lineage>
</organism>
<dbReference type="RefSeq" id="WP_143948299.1">
    <property type="nucleotide sequence ID" value="NZ_BAABMB010000002.1"/>
</dbReference>
<dbReference type="AlphaFoldDB" id="A0A556AQ13"/>
<keyword evidence="2" id="KW-1185">Reference proteome</keyword>
<accession>A0A556AQ13</accession>
<gene>
    <name evidence="1" type="ORF">FOZ76_10945</name>
</gene>
<comment type="caution">
    <text evidence="1">The sequence shown here is derived from an EMBL/GenBank/DDBJ whole genome shotgun (WGS) entry which is preliminary data.</text>
</comment>
<evidence type="ECO:0000313" key="1">
    <source>
        <dbReference type="EMBL" id="TSH94987.1"/>
    </source>
</evidence>
<protein>
    <submittedName>
        <fullName evidence="1">Uncharacterized protein</fullName>
    </submittedName>
</protein>
<dbReference type="Proteomes" id="UP000318405">
    <property type="component" value="Unassembled WGS sequence"/>
</dbReference>